<evidence type="ECO:0000256" key="4">
    <source>
        <dbReference type="ARBA" id="ARBA00022475"/>
    </source>
</evidence>
<evidence type="ECO:0000256" key="5">
    <source>
        <dbReference type="ARBA" id="ARBA00022692"/>
    </source>
</evidence>
<feature type="transmembrane region" description="Helical" evidence="8">
    <location>
        <begin position="135"/>
        <end position="155"/>
    </location>
</feature>
<dbReference type="PROSITE" id="PS50928">
    <property type="entry name" value="ABC_TM1"/>
    <property type="match status" value="1"/>
</dbReference>
<evidence type="ECO:0000256" key="7">
    <source>
        <dbReference type="ARBA" id="ARBA00023136"/>
    </source>
</evidence>
<dbReference type="Gene3D" id="1.10.3720.10">
    <property type="entry name" value="MetI-like"/>
    <property type="match status" value="1"/>
</dbReference>
<feature type="transmembrane region" description="Helical" evidence="8">
    <location>
        <begin position="186"/>
        <end position="207"/>
    </location>
</feature>
<feature type="transmembrane region" description="Helical" evidence="8">
    <location>
        <begin position="284"/>
        <end position="305"/>
    </location>
</feature>
<evidence type="ECO:0000256" key="3">
    <source>
        <dbReference type="ARBA" id="ARBA00022448"/>
    </source>
</evidence>
<gene>
    <name evidence="10" type="ORF">GGR16_000690</name>
</gene>
<comment type="similarity">
    <text evidence="2">Belongs to the binding-protein-dependent transport system permease family. CysTW subfamily.</text>
</comment>
<keyword evidence="6 8" id="KW-1133">Transmembrane helix</keyword>
<organism evidence="10 11">
    <name type="scientific">Chelatococcus caeni</name>
    <dbReference type="NCBI Taxonomy" id="1348468"/>
    <lineage>
        <taxon>Bacteria</taxon>
        <taxon>Pseudomonadati</taxon>
        <taxon>Pseudomonadota</taxon>
        <taxon>Alphaproteobacteria</taxon>
        <taxon>Hyphomicrobiales</taxon>
        <taxon>Chelatococcaceae</taxon>
        <taxon>Chelatococcus</taxon>
    </lineage>
</organism>
<keyword evidence="5 8" id="KW-0812">Transmembrane</keyword>
<evidence type="ECO:0000256" key="8">
    <source>
        <dbReference type="RuleBase" id="RU363032"/>
    </source>
</evidence>
<dbReference type="RefSeq" id="WP_425486555.1">
    <property type="nucleotide sequence ID" value="NZ_JACIEN010000001.1"/>
</dbReference>
<dbReference type="AlphaFoldDB" id="A0A840BSC1"/>
<feature type="transmembrane region" description="Helical" evidence="8">
    <location>
        <begin position="228"/>
        <end position="253"/>
    </location>
</feature>
<dbReference type="GO" id="GO:0005886">
    <property type="term" value="C:plasma membrane"/>
    <property type="evidence" value="ECO:0007669"/>
    <property type="project" value="UniProtKB-SubCell"/>
</dbReference>
<feature type="transmembrane region" description="Helical" evidence="8">
    <location>
        <begin position="103"/>
        <end position="123"/>
    </location>
</feature>
<dbReference type="Pfam" id="PF00528">
    <property type="entry name" value="BPD_transp_1"/>
    <property type="match status" value="1"/>
</dbReference>
<evidence type="ECO:0000256" key="2">
    <source>
        <dbReference type="ARBA" id="ARBA00007069"/>
    </source>
</evidence>
<feature type="domain" description="ABC transmembrane type-1" evidence="9">
    <location>
        <begin position="99"/>
        <end position="305"/>
    </location>
</feature>
<dbReference type="EMBL" id="JACIEN010000001">
    <property type="protein sequence ID" value="MBB4015684.1"/>
    <property type="molecule type" value="Genomic_DNA"/>
</dbReference>
<evidence type="ECO:0000259" key="9">
    <source>
        <dbReference type="PROSITE" id="PS50928"/>
    </source>
</evidence>
<name>A0A840BSC1_9HYPH</name>
<proteinExistence type="inferred from homology"/>
<evidence type="ECO:0000256" key="1">
    <source>
        <dbReference type="ARBA" id="ARBA00004651"/>
    </source>
</evidence>
<reference evidence="10 11" key="1">
    <citation type="submission" date="2020-08" db="EMBL/GenBank/DDBJ databases">
        <title>Genomic Encyclopedia of Type Strains, Phase IV (KMG-IV): sequencing the most valuable type-strain genomes for metagenomic binning, comparative biology and taxonomic classification.</title>
        <authorList>
            <person name="Goeker M."/>
        </authorList>
    </citation>
    <scope>NUCLEOTIDE SEQUENCE [LARGE SCALE GENOMIC DNA]</scope>
    <source>
        <strain evidence="10 11">DSM 103737</strain>
    </source>
</reference>
<keyword evidence="3 8" id="KW-0813">Transport</keyword>
<dbReference type="GO" id="GO:0055085">
    <property type="term" value="P:transmembrane transport"/>
    <property type="evidence" value="ECO:0007669"/>
    <property type="project" value="InterPro"/>
</dbReference>
<dbReference type="PANTHER" id="PTHR42929:SF3">
    <property type="entry name" value="PUTRESCINE TRANSPORT SYSTEM PERMEASE PROTEIN POTH"/>
    <property type="match status" value="1"/>
</dbReference>
<accession>A0A840BSC1</accession>
<dbReference type="CDD" id="cd06261">
    <property type="entry name" value="TM_PBP2"/>
    <property type="match status" value="1"/>
</dbReference>
<dbReference type="InterPro" id="IPR000515">
    <property type="entry name" value="MetI-like"/>
</dbReference>
<keyword evidence="4" id="KW-1003">Cell membrane</keyword>
<dbReference type="Proteomes" id="UP000577362">
    <property type="component" value="Unassembled WGS sequence"/>
</dbReference>
<comment type="caution">
    <text evidence="10">The sequence shown here is derived from an EMBL/GenBank/DDBJ whole genome shotgun (WGS) entry which is preliminary data.</text>
</comment>
<sequence>MSDQERMDVAPRPPDRGAFGRALGALVPAVPFLWLTFFFLIPFVIVFKIALSEPATAQPPYRPVFDLSLGLEALSEAFSQLSFYNFSLLLEDSLYFSSFISSLRIAAVSTALLLAIGFPIAYAMAKAPERWRPTLLMLVILPFWTSFLIRVYAWIGILKPEGLLSALLINLGLIGEPLQIMNTDRAVFIGIVYSYLPFMVLPLYATLEKFDYTLLEAAEDLGCPPLRAFWRITVPLAMPGILAGCLLCFIPVVGEFVIPDLLGGSETLMIGRTLWSEFFSNRDWPLASAVAVVLLVLLVGPIVAYRDIEARRWEKAK</sequence>
<protein>
    <submittedName>
        <fullName evidence="10">Putrescine transport system permease protein</fullName>
    </submittedName>
</protein>
<keyword evidence="11" id="KW-1185">Reference proteome</keyword>
<evidence type="ECO:0000313" key="11">
    <source>
        <dbReference type="Proteomes" id="UP000577362"/>
    </source>
</evidence>
<feature type="transmembrane region" description="Helical" evidence="8">
    <location>
        <begin position="32"/>
        <end position="51"/>
    </location>
</feature>
<dbReference type="PANTHER" id="PTHR42929">
    <property type="entry name" value="INNER MEMBRANE ABC TRANSPORTER PERMEASE PROTEIN YDCU-RELATED-RELATED"/>
    <property type="match status" value="1"/>
</dbReference>
<dbReference type="InterPro" id="IPR035906">
    <property type="entry name" value="MetI-like_sf"/>
</dbReference>
<comment type="subcellular location">
    <subcellularLocation>
        <location evidence="1 8">Cell membrane</location>
        <topology evidence="1 8">Multi-pass membrane protein</topology>
    </subcellularLocation>
</comment>
<keyword evidence="7 8" id="KW-0472">Membrane</keyword>
<evidence type="ECO:0000313" key="10">
    <source>
        <dbReference type="EMBL" id="MBB4015684.1"/>
    </source>
</evidence>
<evidence type="ECO:0000256" key="6">
    <source>
        <dbReference type="ARBA" id="ARBA00022989"/>
    </source>
</evidence>
<dbReference type="SUPFAM" id="SSF161098">
    <property type="entry name" value="MetI-like"/>
    <property type="match status" value="1"/>
</dbReference>